<accession>A0AA35YWL2</accession>
<name>A0AA35YWL2_LACSI</name>
<sequence length="203" mass="22615">MSVQKMMNIGLNMDENTTGEDVEHNTKVSLHVDDVAVLCEVMFFIVILKHLIMISISPTPNQMTLFRALTLEDITSNDDVGVTVVDPDETMPEYEGFTIDEKELENAKGGGGIDFDKLELPSSPSVSTHASIRRNASLQNFLPFITCLICFRRFYTVCDNFVLVFVGCDKSLRKCTFHGLILSSFNLNGSIQPMTFSVDITAM</sequence>
<reference evidence="2" key="1">
    <citation type="submission" date="2023-04" db="EMBL/GenBank/DDBJ databases">
        <authorList>
            <person name="Vijverberg K."/>
            <person name="Xiong W."/>
            <person name="Schranz E."/>
        </authorList>
    </citation>
    <scope>NUCLEOTIDE SEQUENCE</scope>
</reference>
<keyword evidence="1" id="KW-0812">Transmembrane</keyword>
<keyword evidence="1" id="KW-1133">Transmembrane helix</keyword>
<dbReference type="AlphaFoldDB" id="A0AA35YWL2"/>
<feature type="transmembrane region" description="Helical" evidence="1">
    <location>
        <begin position="35"/>
        <end position="57"/>
    </location>
</feature>
<dbReference type="Proteomes" id="UP001177003">
    <property type="component" value="Chromosome 4"/>
</dbReference>
<keyword evidence="3" id="KW-1185">Reference proteome</keyword>
<keyword evidence="1" id="KW-0472">Membrane</keyword>
<proteinExistence type="predicted"/>
<evidence type="ECO:0000256" key="1">
    <source>
        <dbReference type="SAM" id="Phobius"/>
    </source>
</evidence>
<evidence type="ECO:0000313" key="2">
    <source>
        <dbReference type="EMBL" id="CAI9281431.1"/>
    </source>
</evidence>
<protein>
    <submittedName>
        <fullName evidence="2">Uncharacterized protein</fullName>
    </submittedName>
</protein>
<gene>
    <name evidence="2" type="ORF">LSALG_LOCUS21128</name>
</gene>
<dbReference type="EMBL" id="OX465080">
    <property type="protein sequence ID" value="CAI9281431.1"/>
    <property type="molecule type" value="Genomic_DNA"/>
</dbReference>
<evidence type="ECO:0000313" key="3">
    <source>
        <dbReference type="Proteomes" id="UP001177003"/>
    </source>
</evidence>
<organism evidence="2 3">
    <name type="scientific">Lactuca saligna</name>
    <name type="common">Willowleaf lettuce</name>
    <dbReference type="NCBI Taxonomy" id="75948"/>
    <lineage>
        <taxon>Eukaryota</taxon>
        <taxon>Viridiplantae</taxon>
        <taxon>Streptophyta</taxon>
        <taxon>Embryophyta</taxon>
        <taxon>Tracheophyta</taxon>
        <taxon>Spermatophyta</taxon>
        <taxon>Magnoliopsida</taxon>
        <taxon>eudicotyledons</taxon>
        <taxon>Gunneridae</taxon>
        <taxon>Pentapetalae</taxon>
        <taxon>asterids</taxon>
        <taxon>campanulids</taxon>
        <taxon>Asterales</taxon>
        <taxon>Asteraceae</taxon>
        <taxon>Cichorioideae</taxon>
        <taxon>Cichorieae</taxon>
        <taxon>Lactucinae</taxon>
        <taxon>Lactuca</taxon>
    </lineage>
</organism>